<feature type="binding site" evidence="9">
    <location>
        <position position="24"/>
    </location>
    <ligand>
        <name>3-phosphoshikimate</name>
        <dbReference type="ChEBI" id="CHEBI:145989"/>
    </ligand>
</feature>
<dbReference type="EMBL" id="PETL01000142">
    <property type="protein sequence ID" value="PIV64303.1"/>
    <property type="molecule type" value="Genomic_DNA"/>
</dbReference>
<dbReference type="EC" id="2.5.1.19" evidence="9"/>
<keyword evidence="4 9" id="KW-0963">Cytoplasm</keyword>
<dbReference type="FunFam" id="3.65.10.10:FF:000006">
    <property type="entry name" value="3-phosphoshikimate 1-carboxyvinyltransferase"/>
    <property type="match status" value="1"/>
</dbReference>
<sequence>MGHAIIVNQAERTRGIIKLPGDKSISHRALIFASLAIGQSIIRGISQCEDCFSTLKCLKDLGVRVKREKENLVIFGRGLSGLKKAKRELDCGNSGTTMRLLSGVLAGQNFSGVLTGDKYLKKRPMSRIVDPLRKMGAKINLTGGNYPPLKIRGSQLKGIDYKSSIASAQVKSCLLLAGLQAEGRTTVTEPSRSRDHTERMLKYLGVPIKIQGKSVSVKKEKAFLGKEFVIPGDISSAAFFVAAALILKNSCLKILGVGINPTRTGFLDILIKMGTDIKIKNIREICGEPVADLEINGKGRLKAIKIGGKIIPRIIDEIPILAVIGCFAQGKTIIKDAGELRVKETDRIHAIVSQLKRLGARIKERKDGMEIFGRSELKGTSVKSFADHRIAMALAIAGVAASGKTKINDTDCIRISFPEFEELLKRVIKL</sequence>
<feature type="binding site" evidence="9">
    <location>
        <position position="389"/>
    </location>
    <ligand>
        <name>phosphoenolpyruvate</name>
        <dbReference type="ChEBI" id="CHEBI:58702"/>
    </ligand>
</feature>
<dbReference type="Gene3D" id="3.65.10.10">
    <property type="entry name" value="Enolpyruvate transferase domain"/>
    <property type="match status" value="2"/>
</dbReference>
<dbReference type="GO" id="GO:0009073">
    <property type="term" value="P:aromatic amino acid family biosynthetic process"/>
    <property type="evidence" value="ECO:0007669"/>
    <property type="project" value="UniProtKB-KW"/>
</dbReference>
<feature type="binding site" evidence="9">
    <location>
        <position position="169"/>
    </location>
    <ligand>
        <name>phosphoenolpyruvate</name>
        <dbReference type="ChEBI" id="CHEBI:58702"/>
    </ligand>
</feature>
<feature type="domain" description="Enolpyruvate transferase" evidence="10">
    <location>
        <begin position="8"/>
        <end position="423"/>
    </location>
</feature>
<name>A0A2M7E9A4_9BACT</name>
<dbReference type="HAMAP" id="MF_00210">
    <property type="entry name" value="EPSP_synth"/>
    <property type="match status" value="1"/>
</dbReference>
<feature type="binding site" evidence="9">
    <location>
        <position position="23"/>
    </location>
    <ligand>
        <name>phosphoenolpyruvate</name>
        <dbReference type="ChEBI" id="CHEBI:58702"/>
    </ligand>
</feature>
<dbReference type="InterPro" id="IPR006264">
    <property type="entry name" value="EPSP_synthase"/>
</dbReference>
<feature type="binding site" evidence="9">
    <location>
        <position position="347"/>
    </location>
    <ligand>
        <name>phosphoenolpyruvate</name>
        <dbReference type="ChEBI" id="CHEBI:58702"/>
    </ligand>
</feature>
<feature type="binding site" evidence="9">
    <location>
        <position position="23"/>
    </location>
    <ligand>
        <name>3-phosphoshikimate</name>
        <dbReference type="ChEBI" id="CHEBI:145989"/>
    </ligand>
</feature>
<evidence type="ECO:0000313" key="11">
    <source>
        <dbReference type="EMBL" id="PIV64303.1"/>
    </source>
</evidence>
<dbReference type="NCBIfam" id="TIGR01356">
    <property type="entry name" value="aroA"/>
    <property type="match status" value="1"/>
</dbReference>
<proteinExistence type="inferred from homology"/>
<evidence type="ECO:0000256" key="3">
    <source>
        <dbReference type="ARBA" id="ARBA00009948"/>
    </source>
</evidence>
<dbReference type="CDD" id="cd01556">
    <property type="entry name" value="EPSP_synthase"/>
    <property type="match status" value="1"/>
</dbReference>
<feature type="binding site" evidence="9">
    <location>
        <position position="123"/>
    </location>
    <ligand>
        <name>phosphoenolpyruvate</name>
        <dbReference type="ChEBI" id="CHEBI:58702"/>
    </ligand>
</feature>
<gene>
    <name evidence="9 11" type="primary">aroA</name>
    <name evidence="11" type="ORF">COS11_02895</name>
</gene>
<evidence type="ECO:0000313" key="12">
    <source>
        <dbReference type="Proteomes" id="UP000228886"/>
    </source>
</evidence>
<dbReference type="InterPro" id="IPR001986">
    <property type="entry name" value="Enolpyruvate_Tfrase_dom"/>
</dbReference>
<feature type="active site" description="Proton acceptor" evidence="9">
    <location>
        <position position="316"/>
    </location>
</feature>
<dbReference type="InterPro" id="IPR023193">
    <property type="entry name" value="EPSP_synthase_CS"/>
</dbReference>
<dbReference type="UniPathway" id="UPA00053">
    <property type="reaction ID" value="UER00089"/>
</dbReference>
<dbReference type="PROSITE" id="PS00885">
    <property type="entry name" value="EPSP_SYNTHASE_2"/>
    <property type="match status" value="1"/>
</dbReference>
<accession>A0A2M7E9A4</accession>
<comment type="subcellular location">
    <subcellularLocation>
        <location evidence="9">Cytoplasm</location>
    </subcellularLocation>
</comment>
<evidence type="ECO:0000256" key="7">
    <source>
        <dbReference type="ARBA" id="ARBA00023141"/>
    </source>
</evidence>
<protein>
    <recommendedName>
        <fullName evidence="9">3-phosphoshikimate 1-carboxyvinyltransferase</fullName>
        <ecNumber evidence="9">2.5.1.19</ecNumber>
    </recommendedName>
    <alternativeName>
        <fullName evidence="9">5-enolpyruvylshikimate-3-phosphate synthase</fullName>
        <shortName evidence="9">EPSP synthase</shortName>
        <shortName evidence="9">EPSPS</shortName>
    </alternativeName>
</protein>
<dbReference type="InterPro" id="IPR013792">
    <property type="entry name" value="RNA3'P_cycl/enolpyr_Trfase_a/b"/>
</dbReference>
<dbReference type="AlphaFoldDB" id="A0A2M7E9A4"/>
<dbReference type="PIRSF" id="PIRSF000505">
    <property type="entry name" value="EPSPS"/>
    <property type="match status" value="1"/>
</dbReference>
<comment type="caution">
    <text evidence="11">The sequence shown here is derived from an EMBL/GenBank/DDBJ whole genome shotgun (WGS) entry which is preliminary data.</text>
</comment>
<feature type="binding site" evidence="9">
    <location>
        <position position="169"/>
    </location>
    <ligand>
        <name>3-phosphoshikimate</name>
        <dbReference type="ChEBI" id="CHEBI:145989"/>
    </ligand>
</feature>
<keyword evidence="7 9" id="KW-0057">Aromatic amino acid biosynthesis</keyword>
<evidence type="ECO:0000256" key="2">
    <source>
        <dbReference type="ARBA" id="ARBA00004811"/>
    </source>
</evidence>
<comment type="catalytic activity">
    <reaction evidence="8">
        <text>3-phosphoshikimate + phosphoenolpyruvate = 5-O-(1-carboxyvinyl)-3-phosphoshikimate + phosphate</text>
        <dbReference type="Rhea" id="RHEA:21256"/>
        <dbReference type="ChEBI" id="CHEBI:43474"/>
        <dbReference type="ChEBI" id="CHEBI:57701"/>
        <dbReference type="ChEBI" id="CHEBI:58702"/>
        <dbReference type="ChEBI" id="CHEBI:145989"/>
        <dbReference type="EC" id="2.5.1.19"/>
    </reaction>
    <physiologicalReaction direction="left-to-right" evidence="8">
        <dbReference type="Rhea" id="RHEA:21257"/>
    </physiologicalReaction>
</comment>
<feature type="binding site" evidence="9">
    <location>
        <position position="316"/>
    </location>
    <ligand>
        <name>3-phosphoshikimate</name>
        <dbReference type="ChEBI" id="CHEBI:145989"/>
    </ligand>
</feature>
<dbReference type="SUPFAM" id="SSF55205">
    <property type="entry name" value="EPT/RTPC-like"/>
    <property type="match status" value="1"/>
</dbReference>
<keyword evidence="5 9" id="KW-0028">Amino-acid biosynthesis</keyword>
<evidence type="ECO:0000256" key="1">
    <source>
        <dbReference type="ARBA" id="ARBA00002174"/>
    </source>
</evidence>
<dbReference type="InterPro" id="IPR036968">
    <property type="entry name" value="Enolpyruvate_Tfrase_sf"/>
</dbReference>
<evidence type="ECO:0000256" key="4">
    <source>
        <dbReference type="ARBA" id="ARBA00022490"/>
    </source>
</evidence>
<feature type="binding site" evidence="9">
    <location>
        <position position="343"/>
    </location>
    <ligand>
        <name>3-phosphoshikimate</name>
        <dbReference type="ChEBI" id="CHEBI:145989"/>
    </ligand>
</feature>
<comment type="function">
    <text evidence="1 9">Catalyzes the transfer of the enolpyruvyl moiety of phosphoenolpyruvate (PEP) to the 5-hydroxyl of shikimate-3-phosphate (S3P) to produce enolpyruvyl shikimate-3-phosphate and inorganic phosphate.</text>
</comment>
<keyword evidence="6 9" id="KW-0808">Transferase</keyword>
<dbReference type="GO" id="GO:0009423">
    <property type="term" value="P:chorismate biosynthetic process"/>
    <property type="evidence" value="ECO:0007669"/>
    <property type="project" value="UniProtKB-UniRule"/>
</dbReference>
<comment type="pathway">
    <text evidence="2 9">Metabolic intermediate biosynthesis; chorismate biosynthesis; chorismate from D-erythrose 4-phosphate and phosphoenolpyruvate: step 6/7.</text>
</comment>
<dbReference type="PROSITE" id="PS00104">
    <property type="entry name" value="EPSP_SYNTHASE_1"/>
    <property type="match status" value="1"/>
</dbReference>
<dbReference type="Pfam" id="PF00275">
    <property type="entry name" value="EPSP_synthase"/>
    <property type="match status" value="1"/>
</dbReference>
<organism evidence="11 12">
    <name type="scientific">bacterium (Candidatus Ratteibacteria) CG01_land_8_20_14_3_00_40_19</name>
    <dbReference type="NCBI Taxonomy" id="2014290"/>
    <lineage>
        <taxon>Bacteria</taxon>
        <taxon>Candidatus Ratteibacteria</taxon>
    </lineage>
</organism>
<feature type="binding site" evidence="9">
    <location>
        <position position="28"/>
    </location>
    <ligand>
        <name>3-phosphoshikimate</name>
        <dbReference type="ChEBI" id="CHEBI:145989"/>
    </ligand>
</feature>
<dbReference type="PANTHER" id="PTHR21090">
    <property type="entry name" value="AROM/DEHYDROQUINATE SYNTHASE"/>
    <property type="match status" value="1"/>
</dbReference>
<comment type="similarity">
    <text evidence="3 9">Belongs to the EPSP synthase family.</text>
</comment>
<dbReference type="GO" id="GO:0008652">
    <property type="term" value="P:amino acid biosynthetic process"/>
    <property type="evidence" value="ECO:0007669"/>
    <property type="project" value="UniProtKB-KW"/>
</dbReference>
<dbReference type="PANTHER" id="PTHR21090:SF5">
    <property type="entry name" value="PENTAFUNCTIONAL AROM POLYPEPTIDE"/>
    <property type="match status" value="1"/>
</dbReference>
<dbReference type="Proteomes" id="UP000228886">
    <property type="component" value="Unassembled WGS sequence"/>
</dbReference>
<evidence type="ECO:0000256" key="8">
    <source>
        <dbReference type="ARBA" id="ARBA00044633"/>
    </source>
</evidence>
<evidence type="ECO:0000259" key="10">
    <source>
        <dbReference type="Pfam" id="PF00275"/>
    </source>
</evidence>
<comment type="caution">
    <text evidence="9">Lacks conserved residue(s) required for the propagation of feature annotation.</text>
</comment>
<reference evidence="12" key="1">
    <citation type="submission" date="2017-09" db="EMBL/GenBank/DDBJ databases">
        <title>Depth-based differentiation of microbial function through sediment-hosted aquifers and enrichment of novel symbionts in the deep terrestrial subsurface.</title>
        <authorList>
            <person name="Probst A.J."/>
            <person name="Ladd B."/>
            <person name="Jarett J.K."/>
            <person name="Geller-Mcgrath D.E."/>
            <person name="Sieber C.M.K."/>
            <person name="Emerson J.B."/>
            <person name="Anantharaman K."/>
            <person name="Thomas B.C."/>
            <person name="Malmstrom R."/>
            <person name="Stieglmeier M."/>
            <person name="Klingl A."/>
            <person name="Woyke T."/>
            <person name="Ryan C.M."/>
            <person name="Banfield J.F."/>
        </authorList>
    </citation>
    <scope>NUCLEOTIDE SEQUENCE [LARGE SCALE GENOMIC DNA]</scope>
</reference>
<evidence type="ECO:0000256" key="9">
    <source>
        <dbReference type="HAMAP-Rule" id="MF_00210"/>
    </source>
</evidence>
<evidence type="ECO:0000256" key="6">
    <source>
        <dbReference type="ARBA" id="ARBA00022679"/>
    </source>
</evidence>
<feature type="binding site" evidence="9">
    <location>
        <position position="95"/>
    </location>
    <ligand>
        <name>phosphoenolpyruvate</name>
        <dbReference type="ChEBI" id="CHEBI:58702"/>
    </ligand>
</feature>
<dbReference type="GO" id="GO:0003866">
    <property type="term" value="F:3-phosphoshikimate 1-carboxyvinyltransferase activity"/>
    <property type="evidence" value="ECO:0007669"/>
    <property type="project" value="UniProtKB-UniRule"/>
</dbReference>
<dbReference type="GO" id="GO:0005737">
    <property type="term" value="C:cytoplasm"/>
    <property type="evidence" value="ECO:0007669"/>
    <property type="project" value="UniProtKB-SubCell"/>
</dbReference>
<feature type="binding site" evidence="9">
    <location>
        <position position="167"/>
    </location>
    <ligand>
        <name>3-phosphoshikimate</name>
        <dbReference type="ChEBI" id="CHEBI:145989"/>
    </ligand>
</feature>
<comment type="subunit">
    <text evidence="9">Monomer.</text>
</comment>
<dbReference type="FunFam" id="3.65.10.10:FF:000005">
    <property type="entry name" value="3-phosphoshikimate 1-carboxyvinyltransferase"/>
    <property type="match status" value="1"/>
</dbReference>
<evidence type="ECO:0000256" key="5">
    <source>
        <dbReference type="ARBA" id="ARBA00022605"/>
    </source>
</evidence>